<dbReference type="PANTHER" id="PTHR30055:SF151">
    <property type="entry name" value="TRANSCRIPTIONAL REGULATORY PROTEIN"/>
    <property type="match status" value="1"/>
</dbReference>
<dbReference type="RefSeq" id="WP_378046915.1">
    <property type="nucleotide sequence ID" value="NZ_JBHSXE010000001.1"/>
</dbReference>
<dbReference type="PRINTS" id="PR00455">
    <property type="entry name" value="HTHTETR"/>
</dbReference>
<dbReference type="Pfam" id="PF02909">
    <property type="entry name" value="TetR_C_1"/>
    <property type="match status" value="1"/>
</dbReference>
<evidence type="ECO:0000313" key="8">
    <source>
        <dbReference type="Proteomes" id="UP001596380"/>
    </source>
</evidence>
<evidence type="ECO:0000256" key="2">
    <source>
        <dbReference type="ARBA" id="ARBA00023015"/>
    </source>
</evidence>
<dbReference type="InterPro" id="IPR009057">
    <property type="entry name" value="Homeodomain-like_sf"/>
</dbReference>
<sequence length="231" mass="25385">MARDDIGFPREEARTPPRLDRGEIVRVALDLLGDEGFDAFSMRRLATALDIKSPSLYWHVRSKEELFDLLVDTVIGKCELPSDGERAWQDQIVGIGLELRRVLLDHPAATRLLSGRLPFGPNGLRLADHVIGVLRRAGLGDKMAGYGYVILIFYVTGFAVQEIAFGKGPSNAARMEEVQAYLQGLSAERYPDLVAVAGELLAPRLTDRFEFGLHGIIDALAAERAAVAEKS</sequence>
<dbReference type="InterPro" id="IPR050109">
    <property type="entry name" value="HTH-type_TetR-like_transc_reg"/>
</dbReference>
<evidence type="ECO:0000256" key="1">
    <source>
        <dbReference type="ARBA" id="ARBA00022491"/>
    </source>
</evidence>
<dbReference type="SUPFAM" id="SSF46689">
    <property type="entry name" value="Homeodomain-like"/>
    <property type="match status" value="1"/>
</dbReference>
<dbReference type="PROSITE" id="PS50977">
    <property type="entry name" value="HTH_TETR_2"/>
    <property type="match status" value="1"/>
</dbReference>
<dbReference type="PRINTS" id="PR00400">
    <property type="entry name" value="TETREPRESSOR"/>
</dbReference>
<dbReference type="InterPro" id="IPR003012">
    <property type="entry name" value="Tet_transcr_reg_TetR"/>
</dbReference>
<feature type="DNA-binding region" description="H-T-H motif" evidence="5">
    <location>
        <begin position="41"/>
        <end position="60"/>
    </location>
</feature>
<dbReference type="InterPro" id="IPR036271">
    <property type="entry name" value="Tet_transcr_reg_TetR-rel_C_sf"/>
</dbReference>
<dbReference type="SUPFAM" id="SSF48498">
    <property type="entry name" value="Tetracyclin repressor-like, C-terminal domain"/>
    <property type="match status" value="1"/>
</dbReference>
<comment type="caution">
    <text evidence="7">The sequence shown here is derived from an EMBL/GenBank/DDBJ whole genome shotgun (WGS) entry which is preliminary data.</text>
</comment>
<organism evidence="7 8">
    <name type="scientific">Actinomadura yumaensis</name>
    <dbReference type="NCBI Taxonomy" id="111807"/>
    <lineage>
        <taxon>Bacteria</taxon>
        <taxon>Bacillati</taxon>
        <taxon>Actinomycetota</taxon>
        <taxon>Actinomycetes</taxon>
        <taxon>Streptosporangiales</taxon>
        <taxon>Thermomonosporaceae</taxon>
        <taxon>Actinomadura</taxon>
    </lineage>
</organism>
<dbReference type="InterPro" id="IPR004111">
    <property type="entry name" value="Repressor_TetR_C"/>
</dbReference>
<evidence type="ECO:0000256" key="3">
    <source>
        <dbReference type="ARBA" id="ARBA00023125"/>
    </source>
</evidence>
<dbReference type="PANTHER" id="PTHR30055">
    <property type="entry name" value="HTH-TYPE TRANSCRIPTIONAL REGULATOR RUTR"/>
    <property type="match status" value="1"/>
</dbReference>
<dbReference type="Proteomes" id="UP001596380">
    <property type="component" value="Unassembled WGS sequence"/>
</dbReference>
<keyword evidence="1" id="KW-0678">Repressor</keyword>
<evidence type="ECO:0000256" key="5">
    <source>
        <dbReference type="PROSITE-ProRule" id="PRU00335"/>
    </source>
</evidence>
<keyword evidence="3 5" id="KW-0238">DNA-binding</keyword>
<evidence type="ECO:0000259" key="6">
    <source>
        <dbReference type="PROSITE" id="PS50977"/>
    </source>
</evidence>
<keyword evidence="4" id="KW-0804">Transcription</keyword>
<evidence type="ECO:0000256" key="4">
    <source>
        <dbReference type="ARBA" id="ARBA00023163"/>
    </source>
</evidence>
<dbReference type="EMBL" id="JBHSXS010000011">
    <property type="protein sequence ID" value="MFC6882088.1"/>
    <property type="molecule type" value="Genomic_DNA"/>
</dbReference>
<proteinExistence type="predicted"/>
<protein>
    <submittedName>
        <fullName evidence="7">TetR/AcrR family transcriptional regulator C-terminal domain-containing protein</fullName>
    </submittedName>
</protein>
<feature type="domain" description="HTH tetR-type" evidence="6">
    <location>
        <begin position="18"/>
        <end position="78"/>
    </location>
</feature>
<dbReference type="InterPro" id="IPR001647">
    <property type="entry name" value="HTH_TetR"/>
</dbReference>
<dbReference type="Gene3D" id="1.10.357.10">
    <property type="entry name" value="Tetracycline Repressor, domain 2"/>
    <property type="match status" value="1"/>
</dbReference>
<dbReference type="Pfam" id="PF00440">
    <property type="entry name" value="TetR_N"/>
    <property type="match status" value="1"/>
</dbReference>
<accession>A0ABW2CLR6</accession>
<evidence type="ECO:0000313" key="7">
    <source>
        <dbReference type="EMBL" id="MFC6882088.1"/>
    </source>
</evidence>
<keyword evidence="8" id="KW-1185">Reference proteome</keyword>
<name>A0ABW2CLR6_9ACTN</name>
<reference evidence="8" key="1">
    <citation type="journal article" date="2019" name="Int. J. Syst. Evol. Microbiol.">
        <title>The Global Catalogue of Microorganisms (GCM) 10K type strain sequencing project: providing services to taxonomists for standard genome sequencing and annotation.</title>
        <authorList>
            <consortium name="The Broad Institute Genomics Platform"/>
            <consortium name="The Broad Institute Genome Sequencing Center for Infectious Disease"/>
            <person name="Wu L."/>
            <person name="Ma J."/>
        </authorList>
    </citation>
    <scope>NUCLEOTIDE SEQUENCE [LARGE SCALE GENOMIC DNA]</scope>
    <source>
        <strain evidence="8">JCM 3369</strain>
    </source>
</reference>
<keyword evidence="2" id="KW-0805">Transcription regulation</keyword>
<gene>
    <name evidence="7" type="ORF">ACFQKB_20210</name>
</gene>